<evidence type="ECO:0000256" key="2">
    <source>
        <dbReference type="ARBA" id="ARBA00002107"/>
    </source>
</evidence>
<reference evidence="13" key="2">
    <citation type="submission" date="2025-09" db="UniProtKB">
        <authorList>
            <consortium name="Ensembl"/>
        </authorList>
    </citation>
    <scope>IDENTIFICATION</scope>
</reference>
<evidence type="ECO:0000256" key="3">
    <source>
        <dbReference type="ARBA" id="ARBA00004123"/>
    </source>
</evidence>
<dbReference type="Gene3D" id="1.10.238.10">
    <property type="entry name" value="EF-hand"/>
    <property type="match status" value="1"/>
</dbReference>
<dbReference type="SUPFAM" id="SSF47473">
    <property type="entry name" value="EF-hand"/>
    <property type="match status" value="1"/>
</dbReference>
<evidence type="ECO:0000256" key="11">
    <source>
        <dbReference type="RuleBase" id="RU367088"/>
    </source>
</evidence>
<evidence type="ECO:0000259" key="12">
    <source>
        <dbReference type="PROSITE" id="PS50222"/>
    </source>
</evidence>
<evidence type="ECO:0000313" key="13">
    <source>
        <dbReference type="Ensembl" id="ENSPMAP00000004995.1"/>
    </source>
</evidence>
<dbReference type="OMA" id="WPCIELL"/>
<keyword evidence="8 11" id="KW-0378">Hydrolase</keyword>
<dbReference type="GO" id="GO:0005509">
    <property type="term" value="F:calcium ion binding"/>
    <property type="evidence" value="ECO:0007669"/>
    <property type="project" value="InterPro"/>
</dbReference>
<dbReference type="EC" id="3.4.19.12" evidence="11"/>
<dbReference type="GO" id="GO:1990380">
    <property type="term" value="F:K48-linked deubiquitinase activity"/>
    <property type="evidence" value="ECO:0007669"/>
    <property type="project" value="UniProtKB-UniRule"/>
</dbReference>
<evidence type="ECO:0000256" key="10">
    <source>
        <dbReference type="ARBA" id="ARBA00023242"/>
    </source>
</evidence>
<sequence length="181" mass="20141">GAVYSSFTMPVILLGSGMNALTTAVLLLLQELSVVASESPTEHARRVFKSFDPEDNGFILDSMLEDLMKTLDLFADPEYVNIMKTKLDPEGLGLILLGPFILEFFPEQEVNIPESFTVYHYNGLRHSCPKEKVSYTEGTAMVMGFHEAGLSTDDTPVKSCLQTKWPYLELLWSTARAPSLN</sequence>
<keyword evidence="7 11" id="KW-0833">Ubl conjugation pathway</keyword>
<dbReference type="FunFam" id="1.10.238.10:FF:000315">
    <property type="entry name" value="Ubiquitin carboxyl-terminal hydrolase MINDY-3"/>
    <property type="match status" value="1"/>
</dbReference>
<feature type="domain" description="EF-hand" evidence="12">
    <location>
        <begin position="39"/>
        <end position="74"/>
    </location>
</feature>
<dbReference type="GO" id="GO:0005634">
    <property type="term" value="C:nucleus"/>
    <property type="evidence" value="ECO:0007669"/>
    <property type="project" value="UniProtKB-SubCell"/>
</dbReference>
<keyword evidence="6" id="KW-0053">Apoptosis</keyword>
<dbReference type="Ensembl" id="ENSPMAT00000005014.1">
    <property type="protein sequence ID" value="ENSPMAP00000004995.1"/>
    <property type="gene ID" value="ENSPMAG00000004550.1"/>
</dbReference>
<dbReference type="InterPro" id="IPR011992">
    <property type="entry name" value="EF-hand-dom_pair"/>
</dbReference>
<comment type="subcellular location">
    <subcellularLocation>
        <location evidence="3">Nucleus</location>
    </subcellularLocation>
</comment>
<keyword evidence="10" id="KW-0539">Nucleus</keyword>
<dbReference type="GO" id="GO:0006508">
    <property type="term" value="P:proteolysis"/>
    <property type="evidence" value="ECO:0007669"/>
    <property type="project" value="UniProtKB-KW"/>
</dbReference>
<evidence type="ECO:0000256" key="5">
    <source>
        <dbReference type="ARBA" id="ARBA00022670"/>
    </source>
</evidence>
<dbReference type="HOGENOM" id="CLU_1739889_0_0_1"/>
<keyword evidence="9 11" id="KW-0788">Thiol protease</keyword>
<organism evidence="13">
    <name type="scientific">Petromyzon marinus</name>
    <name type="common">Sea lamprey</name>
    <dbReference type="NCBI Taxonomy" id="7757"/>
    <lineage>
        <taxon>Eukaryota</taxon>
        <taxon>Metazoa</taxon>
        <taxon>Chordata</taxon>
        <taxon>Craniata</taxon>
        <taxon>Vertebrata</taxon>
        <taxon>Cyclostomata</taxon>
        <taxon>Hyperoartia</taxon>
        <taxon>Petromyzontiformes</taxon>
        <taxon>Petromyzontidae</taxon>
        <taxon>Petromyzon</taxon>
    </lineage>
</organism>
<dbReference type="GO" id="GO:0006915">
    <property type="term" value="P:apoptotic process"/>
    <property type="evidence" value="ECO:0007669"/>
    <property type="project" value="UniProtKB-KW"/>
</dbReference>
<protein>
    <recommendedName>
        <fullName evidence="11">Ubiquitin carboxyl-terminal hydrolase MINDY</fullName>
        <ecNumber evidence="11">3.4.19.12</ecNumber>
    </recommendedName>
</protein>
<dbReference type="GO" id="GO:0071108">
    <property type="term" value="P:protein K48-linked deubiquitination"/>
    <property type="evidence" value="ECO:0007669"/>
    <property type="project" value="InterPro"/>
</dbReference>
<reference evidence="13" key="1">
    <citation type="submission" date="2025-08" db="UniProtKB">
        <authorList>
            <consortium name="Ensembl"/>
        </authorList>
    </citation>
    <scope>IDENTIFICATION</scope>
</reference>
<dbReference type="GeneTree" id="ENSGT00940000155958"/>
<evidence type="ECO:0000256" key="1">
    <source>
        <dbReference type="ARBA" id="ARBA00000707"/>
    </source>
</evidence>
<name>S4RIG3_PETMA</name>
<evidence type="ECO:0000256" key="8">
    <source>
        <dbReference type="ARBA" id="ARBA00022801"/>
    </source>
</evidence>
<evidence type="ECO:0000256" key="6">
    <source>
        <dbReference type="ARBA" id="ARBA00022703"/>
    </source>
</evidence>
<keyword evidence="5 11" id="KW-0645">Protease</keyword>
<evidence type="ECO:0000256" key="4">
    <source>
        <dbReference type="ARBA" id="ARBA00011074"/>
    </source>
</evidence>
<evidence type="ECO:0000256" key="7">
    <source>
        <dbReference type="ARBA" id="ARBA00022786"/>
    </source>
</evidence>
<dbReference type="PANTHER" id="PTHR12473">
    <property type="entry name" value="UBIQUITIN CARBOXYL-TERMINAL HYDROLASE MINDY-4-RELATED"/>
    <property type="match status" value="1"/>
</dbReference>
<dbReference type="GO" id="GO:0004843">
    <property type="term" value="F:cysteine-type deubiquitinase activity"/>
    <property type="evidence" value="ECO:0007669"/>
    <property type="project" value="UniProtKB-UniRule"/>
</dbReference>
<proteinExistence type="inferred from homology"/>
<dbReference type="PROSITE" id="PS50222">
    <property type="entry name" value="EF_HAND_2"/>
    <property type="match status" value="1"/>
</dbReference>
<dbReference type="AlphaFoldDB" id="S4RIG3"/>
<dbReference type="InterPro" id="IPR002048">
    <property type="entry name" value="EF_hand_dom"/>
</dbReference>
<dbReference type="InterPro" id="IPR039785">
    <property type="entry name" value="MINY3/4"/>
</dbReference>
<comment type="catalytic activity">
    <reaction evidence="1 11">
        <text>Thiol-dependent hydrolysis of ester, thioester, amide, peptide and isopeptide bonds formed by the C-terminal Gly of ubiquitin (a 76-residue protein attached to proteins as an intracellular targeting signal).</text>
        <dbReference type="EC" id="3.4.19.12"/>
    </reaction>
</comment>
<comment type="similarity">
    <text evidence="4 11">Belongs to the MINDY deubiquitinase family. FAM188 subfamily.</text>
</comment>
<dbReference type="PANTHER" id="PTHR12473:SF17">
    <property type="entry name" value="UBIQUITIN CARBOXYL-TERMINAL HYDROLASE MINDY-3"/>
    <property type="match status" value="1"/>
</dbReference>
<evidence type="ECO:0000256" key="9">
    <source>
        <dbReference type="ARBA" id="ARBA00022807"/>
    </source>
</evidence>
<accession>S4RIG3</accession>
<comment type="function">
    <text evidence="2 11">Hydrolase that can remove 'Lys-48'-linked conjugated ubiquitin from proteins.</text>
</comment>